<dbReference type="AlphaFoldDB" id="A0A0N4WB22"/>
<feature type="region of interest" description="Disordered" evidence="1">
    <location>
        <begin position="57"/>
        <end position="102"/>
    </location>
</feature>
<evidence type="ECO:0000256" key="1">
    <source>
        <dbReference type="SAM" id="MobiDB-lite"/>
    </source>
</evidence>
<proteinExistence type="predicted"/>
<accession>A0A0N4WB22</accession>
<reference evidence="4" key="1">
    <citation type="submission" date="2017-02" db="UniProtKB">
        <authorList>
            <consortium name="WormBaseParasite"/>
        </authorList>
    </citation>
    <scope>IDENTIFICATION</scope>
</reference>
<protein>
    <submittedName>
        <fullName evidence="4">Miff domain-containing protein</fullName>
    </submittedName>
</protein>
<evidence type="ECO:0000313" key="4">
    <source>
        <dbReference type="WBParaSite" id="HPLM_0000762001-mRNA-1"/>
    </source>
</evidence>
<sequence>MQASVQHVKVYEKNNMGYGATDEEELGNPEYTVGDMEHVKRGLSKLSQSTTRIKVPNAILGPRHGSPGREFREEELPEQNRAEESSSRDDRISIEMNIWPTP</sequence>
<gene>
    <name evidence="2" type="ORF">HPLM_LOCUS7612</name>
</gene>
<keyword evidence="3" id="KW-1185">Reference proteome</keyword>
<dbReference type="WBParaSite" id="HPLM_0000762001-mRNA-1">
    <property type="protein sequence ID" value="HPLM_0000762001-mRNA-1"/>
    <property type="gene ID" value="HPLM_0000762001"/>
</dbReference>
<name>A0A0N4WB22_HAEPC</name>
<evidence type="ECO:0000313" key="3">
    <source>
        <dbReference type="Proteomes" id="UP000268014"/>
    </source>
</evidence>
<dbReference type="EMBL" id="UZAF01016694">
    <property type="protein sequence ID" value="VDO32446.1"/>
    <property type="molecule type" value="Genomic_DNA"/>
</dbReference>
<dbReference type="Proteomes" id="UP000268014">
    <property type="component" value="Unassembled WGS sequence"/>
</dbReference>
<reference evidence="2 3" key="2">
    <citation type="submission" date="2018-11" db="EMBL/GenBank/DDBJ databases">
        <authorList>
            <consortium name="Pathogen Informatics"/>
        </authorList>
    </citation>
    <scope>NUCLEOTIDE SEQUENCE [LARGE SCALE GENOMIC DNA]</scope>
    <source>
        <strain evidence="2 3">MHpl1</strain>
    </source>
</reference>
<evidence type="ECO:0000313" key="2">
    <source>
        <dbReference type="EMBL" id="VDO32446.1"/>
    </source>
</evidence>
<organism evidence="4">
    <name type="scientific">Haemonchus placei</name>
    <name type="common">Barber's pole worm</name>
    <dbReference type="NCBI Taxonomy" id="6290"/>
    <lineage>
        <taxon>Eukaryota</taxon>
        <taxon>Metazoa</taxon>
        <taxon>Ecdysozoa</taxon>
        <taxon>Nematoda</taxon>
        <taxon>Chromadorea</taxon>
        <taxon>Rhabditida</taxon>
        <taxon>Rhabditina</taxon>
        <taxon>Rhabditomorpha</taxon>
        <taxon>Strongyloidea</taxon>
        <taxon>Trichostrongylidae</taxon>
        <taxon>Haemonchus</taxon>
    </lineage>
</organism>
<feature type="compositionally biased region" description="Basic and acidic residues" evidence="1">
    <location>
        <begin position="67"/>
        <end position="93"/>
    </location>
</feature>